<feature type="region of interest" description="Disordered" evidence="1">
    <location>
        <begin position="1"/>
        <end position="30"/>
    </location>
</feature>
<evidence type="ECO:0008006" key="5">
    <source>
        <dbReference type="Google" id="ProtNLM"/>
    </source>
</evidence>
<accession>A0A4Y3KBK3</accession>
<name>A0A4Y3KBK3_CELUD</name>
<dbReference type="SUPFAM" id="SSF103473">
    <property type="entry name" value="MFS general substrate transporter"/>
    <property type="match status" value="1"/>
</dbReference>
<feature type="transmembrane region" description="Helical" evidence="2">
    <location>
        <begin position="36"/>
        <end position="60"/>
    </location>
</feature>
<proteinExistence type="predicted"/>
<feature type="transmembrane region" description="Helical" evidence="2">
    <location>
        <begin position="103"/>
        <end position="121"/>
    </location>
</feature>
<evidence type="ECO:0000256" key="1">
    <source>
        <dbReference type="SAM" id="MobiDB-lite"/>
    </source>
</evidence>
<dbReference type="Gene3D" id="1.20.1250.20">
    <property type="entry name" value="MFS general substrate transporter like domains"/>
    <property type="match status" value="1"/>
</dbReference>
<keyword evidence="2" id="KW-1133">Transmembrane helix</keyword>
<feature type="compositionally biased region" description="Low complexity" evidence="1">
    <location>
        <begin position="1"/>
        <end position="13"/>
    </location>
</feature>
<organism evidence="3 4">
    <name type="scientific">Cellulomonas uda</name>
    <dbReference type="NCBI Taxonomy" id="1714"/>
    <lineage>
        <taxon>Bacteria</taxon>
        <taxon>Bacillati</taxon>
        <taxon>Actinomycetota</taxon>
        <taxon>Actinomycetes</taxon>
        <taxon>Micrococcales</taxon>
        <taxon>Cellulomonadaceae</taxon>
        <taxon>Cellulomonas</taxon>
    </lineage>
</organism>
<keyword evidence="2" id="KW-0812">Transmembrane</keyword>
<dbReference type="InterPro" id="IPR036259">
    <property type="entry name" value="MFS_trans_sf"/>
</dbReference>
<keyword evidence="4" id="KW-1185">Reference proteome</keyword>
<evidence type="ECO:0000313" key="4">
    <source>
        <dbReference type="Proteomes" id="UP000315842"/>
    </source>
</evidence>
<keyword evidence="2" id="KW-0472">Membrane</keyword>
<reference evidence="3 4" key="1">
    <citation type="submission" date="2019-06" db="EMBL/GenBank/DDBJ databases">
        <title>Whole genome shotgun sequence of Cellulomonas uda NBRC 3747.</title>
        <authorList>
            <person name="Hosoyama A."/>
            <person name="Uohara A."/>
            <person name="Ohji S."/>
            <person name="Ichikawa N."/>
        </authorList>
    </citation>
    <scope>NUCLEOTIDE SEQUENCE [LARGE SCALE GENOMIC DNA]</scope>
    <source>
        <strain evidence="3 4">NBRC 3747</strain>
    </source>
</reference>
<sequence length="171" mass="17596">MSPSRRPTTPSGPREGGRRPPAPARQPDPAPARPPLLAVVCLLTLLEAAAAVGLAVAWVVDLVSGVSVRPAATVFLVVFGLAVALVLAASARGLWRGRRWARSPVMTWQIMLVVLSLGWVGADPAPWAWAVLAVALVVGVGLLLPPVVAATTGRAGDDDAPGTTRGTAGRR</sequence>
<dbReference type="EMBL" id="BJLP01000039">
    <property type="protein sequence ID" value="GEA81829.1"/>
    <property type="molecule type" value="Genomic_DNA"/>
</dbReference>
<evidence type="ECO:0000313" key="3">
    <source>
        <dbReference type="EMBL" id="GEA81829.1"/>
    </source>
</evidence>
<protein>
    <recommendedName>
        <fullName evidence="5">Integral membrane protein</fullName>
    </recommendedName>
</protein>
<gene>
    <name evidence="3" type="ORF">CUD01_22730</name>
</gene>
<comment type="caution">
    <text evidence="3">The sequence shown here is derived from an EMBL/GenBank/DDBJ whole genome shotgun (WGS) entry which is preliminary data.</text>
</comment>
<feature type="transmembrane region" description="Helical" evidence="2">
    <location>
        <begin position="72"/>
        <end position="91"/>
    </location>
</feature>
<dbReference type="AlphaFoldDB" id="A0A4Y3KBK3"/>
<feature type="transmembrane region" description="Helical" evidence="2">
    <location>
        <begin position="127"/>
        <end position="144"/>
    </location>
</feature>
<feature type="compositionally biased region" description="Pro residues" evidence="1">
    <location>
        <begin position="20"/>
        <end position="30"/>
    </location>
</feature>
<evidence type="ECO:0000256" key="2">
    <source>
        <dbReference type="SAM" id="Phobius"/>
    </source>
</evidence>
<dbReference type="Proteomes" id="UP000315842">
    <property type="component" value="Unassembled WGS sequence"/>
</dbReference>
<dbReference type="RefSeq" id="WP_244937762.1">
    <property type="nucleotide sequence ID" value="NZ_BJLP01000039.1"/>
</dbReference>